<dbReference type="GO" id="GO:1990133">
    <property type="term" value="C:molybdopterin adenylyltransferase complex"/>
    <property type="evidence" value="ECO:0007669"/>
    <property type="project" value="TreeGrafter"/>
</dbReference>
<dbReference type="Gene3D" id="3.10.20.30">
    <property type="match status" value="1"/>
</dbReference>
<evidence type="ECO:0000256" key="2">
    <source>
        <dbReference type="ARBA" id="ARBA00024200"/>
    </source>
</evidence>
<dbReference type="InterPro" id="IPR012675">
    <property type="entry name" value="Beta-grasp_dom_sf"/>
</dbReference>
<evidence type="ECO:0000313" key="4">
    <source>
        <dbReference type="EMBL" id="CCK74485.1"/>
    </source>
</evidence>
<dbReference type="GO" id="GO:0000166">
    <property type="term" value="F:nucleotide binding"/>
    <property type="evidence" value="ECO:0007669"/>
    <property type="project" value="UniProtKB-KW"/>
</dbReference>
<sequence length="80" mass="8705">MINVLFFARLKDQIGQAELSLDNEFAGKTVAELQQVLIVQGMVALQDRSIRIALNQNFCEPDAVIKGGDEIAFMPPVTGG</sequence>
<evidence type="ECO:0000256" key="1">
    <source>
        <dbReference type="ARBA" id="ARBA00022741"/>
    </source>
</evidence>
<dbReference type="AlphaFoldDB" id="R4YK26"/>
<evidence type="ECO:0000256" key="3">
    <source>
        <dbReference type="ARBA" id="ARBA00024247"/>
    </source>
</evidence>
<proteinExistence type="inferred from homology"/>
<dbReference type="InterPro" id="IPR016155">
    <property type="entry name" value="Mopterin_synth/thiamin_S_b"/>
</dbReference>
<accession>R4YK26</accession>
<dbReference type="SUPFAM" id="SSF54285">
    <property type="entry name" value="MoaD/ThiS"/>
    <property type="match status" value="1"/>
</dbReference>
<dbReference type="KEGG" id="oai:OLEAN_C03090"/>
<dbReference type="NCBIfam" id="TIGR01682">
    <property type="entry name" value="moaD"/>
    <property type="match status" value="1"/>
</dbReference>
<protein>
    <recommendedName>
        <fullName evidence="3">Molybdopterin synthase sulfur carrier subunit</fullName>
    </recommendedName>
</protein>
<gene>
    <name evidence="4" type="primary">moaD</name>
    <name evidence="4" type="ORF">OLEAN_C03090</name>
</gene>
<dbReference type="CDD" id="cd00754">
    <property type="entry name" value="Ubl_MoaD"/>
    <property type="match status" value="1"/>
</dbReference>
<dbReference type="OrthoDB" id="9801945at2"/>
<organism evidence="4 5">
    <name type="scientific">Oleispira antarctica RB-8</name>
    <dbReference type="NCBI Taxonomy" id="698738"/>
    <lineage>
        <taxon>Bacteria</taxon>
        <taxon>Pseudomonadati</taxon>
        <taxon>Pseudomonadota</taxon>
        <taxon>Gammaproteobacteria</taxon>
        <taxon>Oceanospirillales</taxon>
        <taxon>Oceanospirillaceae</taxon>
        <taxon>Oleispira</taxon>
    </lineage>
</organism>
<dbReference type="PANTHER" id="PTHR33359:SF1">
    <property type="entry name" value="MOLYBDOPTERIN SYNTHASE SULFUR CARRIER SUBUNIT"/>
    <property type="match status" value="1"/>
</dbReference>
<comment type="similarity">
    <text evidence="2">Belongs to the MoaD family.</text>
</comment>
<dbReference type="Proteomes" id="UP000032749">
    <property type="component" value="Chromosome"/>
</dbReference>
<dbReference type="STRING" id="698738.OLEAN_C03090"/>
<keyword evidence="1" id="KW-0547">Nucleotide-binding</keyword>
<dbReference type="InterPro" id="IPR003749">
    <property type="entry name" value="ThiS/MoaD-like"/>
</dbReference>
<dbReference type="GO" id="GO:0006777">
    <property type="term" value="P:Mo-molybdopterin cofactor biosynthetic process"/>
    <property type="evidence" value="ECO:0007669"/>
    <property type="project" value="InterPro"/>
</dbReference>
<dbReference type="InterPro" id="IPR044672">
    <property type="entry name" value="MOCS2A"/>
</dbReference>
<name>R4YK26_OLEAN</name>
<keyword evidence="5" id="KW-1185">Reference proteome</keyword>
<dbReference type="EMBL" id="FO203512">
    <property type="protein sequence ID" value="CCK74485.1"/>
    <property type="molecule type" value="Genomic_DNA"/>
</dbReference>
<dbReference type="Pfam" id="PF02597">
    <property type="entry name" value="ThiS"/>
    <property type="match status" value="1"/>
</dbReference>
<dbReference type="HOGENOM" id="CLU_114601_4_0_6"/>
<reference evidence="4 5" key="1">
    <citation type="journal article" date="2013" name="Nat. Commun.">
        <title>Genome sequence and functional genomic analysis of the oil-degrading bacterium Oleispira antarctica.</title>
        <authorList>
            <person name="Kube M."/>
            <person name="Chernikova T.N."/>
            <person name="Al-Ramahi Y."/>
            <person name="Beloqui A."/>
            <person name="Lopez-Cortez N."/>
            <person name="Guazzaroni M.E."/>
            <person name="Heipieper H.J."/>
            <person name="Klages S."/>
            <person name="Kotsyurbenko O.R."/>
            <person name="Langer I."/>
            <person name="Nechitaylo T.Y."/>
            <person name="Lunsdorf H."/>
            <person name="Fernandez M."/>
            <person name="Juarez S."/>
            <person name="Ciordia S."/>
            <person name="Singer A."/>
            <person name="Kagan O."/>
            <person name="Egorova O."/>
            <person name="Petit P.A."/>
            <person name="Stogios P."/>
            <person name="Kim Y."/>
            <person name="Tchigvintsev A."/>
            <person name="Flick R."/>
            <person name="Denaro R."/>
            <person name="Genovese M."/>
            <person name="Albar J.P."/>
            <person name="Reva O.N."/>
            <person name="Martinez-Gomariz M."/>
            <person name="Tran H."/>
            <person name="Ferrer M."/>
            <person name="Savchenko A."/>
            <person name="Yakunin A.F."/>
            <person name="Yakimov M.M."/>
            <person name="Golyshina O.V."/>
            <person name="Reinhardt R."/>
            <person name="Golyshin P.N."/>
        </authorList>
    </citation>
    <scope>NUCLEOTIDE SEQUENCE [LARGE SCALE GENOMIC DNA]</scope>
</reference>
<dbReference type="PANTHER" id="PTHR33359">
    <property type="entry name" value="MOLYBDOPTERIN SYNTHASE SULFUR CARRIER SUBUNIT"/>
    <property type="match status" value="1"/>
</dbReference>
<evidence type="ECO:0000313" key="5">
    <source>
        <dbReference type="Proteomes" id="UP000032749"/>
    </source>
</evidence>